<evidence type="ECO:0000313" key="5">
    <source>
        <dbReference type="EMBL" id="MDA7027961.1"/>
    </source>
</evidence>
<dbReference type="InterPro" id="IPR027417">
    <property type="entry name" value="P-loop_NTPase"/>
</dbReference>
<keyword evidence="2" id="KW-0547">Nucleotide-binding</keyword>
<dbReference type="PROSITE" id="PS50893">
    <property type="entry name" value="ABC_TRANSPORTER_2"/>
    <property type="match status" value="1"/>
</dbReference>
<dbReference type="InterPro" id="IPR003439">
    <property type="entry name" value="ABC_transporter-like_ATP-bd"/>
</dbReference>
<gene>
    <name evidence="5" type="ORF">PJ311_15405</name>
</gene>
<dbReference type="SUPFAM" id="SSF52540">
    <property type="entry name" value="P-loop containing nucleoside triphosphate hydrolases"/>
    <property type="match status" value="1"/>
</dbReference>
<keyword evidence="1" id="KW-0813">Transport</keyword>
<dbReference type="Gene3D" id="3.40.50.300">
    <property type="entry name" value="P-loop containing nucleotide triphosphate hydrolases"/>
    <property type="match status" value="1"/>
</dbReference>
<dbReference type="GO" id="GO:0005524">
    <property type="term" value="F:ATP binding"/>
    <property type="evidence" value="ECO:0007669"/>
    <property type="project" value="UniProtKB-KW"/>
</dbReference>
<dbReference type="PANTHER" id="PTHR42939">
    <property type="entry name" value="ABC TRANSPORTER ATP-BINDING PROTEIN ALBC-RELATED"/>
    <property type="match status" value="1"/>
</dbReference>
<dbReference type="PROSITE" id="PS00211">
    <property type="entry name" value="ABC_TRANSPORTER_1"/>
    <property type="match status" value="1"/>
</dbReference>
<accession>A0ABT4X6Q1</accession>
<dbReference type="EMBL" id="JAQKAB010000011">
    <property type="protein sequence ID" value="MDA7027961.1"/>
    <property type="molecule type" value="Genomic_DNA"/>
</dbReference>
<sequence length="290" mass="33101">MNNILEIKNLSKQYQDFSLQNINISLEKGYIMGFIGPNGAGKSTTIKLIMNLIKKDQGGINIFGLDHQQHQLDIKQRIGFVYDENHFYEELTVNEMKGIISPFYTNWDEAVFQQYAKDFQLPLAKQIKQLSKGMKMKFSLAIALSHHADLLIMDEPTSGLDPLVRSELLDVLQTLLEDENKSVFFSTHITSDLEKVADFITLIHNGEIILSQTKDELLEEYCIVKGSKDILSHQDMFIGLKTNNFGFEALSKNKKEIVQLFGDTVMVEKPTLEDILVFSTSRSDHRVLSY</sequence>
<comment type="caution">
    <text evidence="5">The sequence shown here is derived from an EMBL/GenBank/DDBJ whole genome shotgun (WGS) entry which is preliminary data.</text>
</comment>
<dbReference type="RefSeq" id="WP_271341781.1">
    <property type="nucleotide sequence ID" value="NZ_JAQKAB010000011.1"/>
</dbReference>
<dbReference type="PANTHER" id="PTHR42939:SF3">
    <property type="entry name" value="ABC TRANSPORTER ATP-BINDING COMPONENT"/>
    <property type="match status" value="1"/>
</dbReference>
<evidence type="ECO:0000256" key="1">
    <source>
        <dbReference type="ARBA" id="ARBA00022448"/>
    </source>
</evidence>
<evidence type="ECO:0000313" key="6">
    <source>
        <dbReference type="Proteomes" id="UP001211894"/>
    </source>
</evidence>
<name>A0ABT4X6Q1_9BACI</name>
<feature type="domain" description="ABC transporter" evidence="4">
    <location>
        <begin position="5"/>
        <end position="230"/>
    </location>
</feature>
<evidence type="ECO:0000259" key="4">
    <source>
        <dbReference type="PROSITE" id="PS50893"/>
    </source>
</evidence>
<keyword evidence="6" id="KW-1185">Reference proteome</keyword>
<dbReference type="SMART" id="SM00382">
    <property type="entry name" value="AAA"/>
    <property type="match status" value="1"/>
</dbReference>
<protein>
    <submittedName>
        <fullName evidence="5">ABC transporter ATP-binding protein</fullName>
    </submittedName>
</protein>
<dbReference type="InterPro" id="IPR017871">
    <property type="entry name" value="ABC_transporter-like_CS"/>
</dbReference>
<dbReference type="Pfam" id="PF00005">
    <property type="entry name" value="ABC_tran"/>
    <property type="match status" value="1"/>
</dbReference>
<organism evidence="5 6">
    <name type="scientific">Bacillus changyiensis</name>
    <dbReference type="NCBI Taxonomy" id="3004103"/>
    <lineage>
        <taxon>Bacteria</taxon>
        <taxon>Bacillati</taxon>
        <taxon>Bacillota</taxon>
        <taxon>Bacilli</taxon>
        <taxon>Bacillales</taxon>
        <taxon>Bacillaceae</taxon>
        <taxon>Bacillus</taxon>
    </lineage>
</organism>
<evidence type="ECO:0000256" key="3">
    <source>
        <dbReference type="ARBA" id="ARBA00022840"/>
    </source>
</evidence>
<dbReference type="InterPro" id="IPR051782">
    <property type="entry name" value="ABC_Transporter_VariousFunc"/>
</dbReference>
<reference evidence="5 6" key="1">
    <citation type="submission" date="2023-01" db="EMBL/GenBank/DDBJ databases">
        <title>Bacillus changyiensis sp. nov., isolated from a coastal deposit.</title>
        <authorList>
            <person name="Xiao G."/>
            <person name="Lai Q."/>
            <person name="Hu Z."/>
            <person name="Shao Z."/>
        </authorList>
    </citation>
    <scope>NUCLEOTIDE SEQUENCE [LARGE SCALE GENOMIC DNA]</scope>
    <source>
        <strain evidence="5 6">CLL-7-23</strain>
    </source>
</reference>
<proteinExistence type="predicted"/>
<evidence type="ECO:0000256" key="2">
    <source>
        <dbReference type="ARBA" id="ARBA00022741"/>
    </source>
</evidence>
<dbReference type="InterPro" id="IPR003593">
    <property type="entry name" value="AAA+_ATPase"/>
</dbReference>
<dbReference type="Proteomes" id="UP001211894">
    <property type="component" value="Unassembled WGS sequence"/>
</dbReference>
<dbReference type="CDD" id="cd03230">
    <property type="entry name" value="ABC_DR_subfamily_A"/>
    <property type="match status" value="1"/>
</dbReference>
<keyword evidence="3 5" id="KW-0067">ATP-binding</keyword>